<evidence type="ECO:0000256" key="3">
    <source>
        <dbReference type="PIRSR" id="PIRSR613078-2"/>
    </source>
</evidence>
<dbReference type="InterPro" id="IPR029033">
    <property type="entry name" value="His_PPase_superfam"/>
</dbReference>
<dbReference type="GO" id="GO:0045820">
    <property type="term" value="P:negative regulation of glycolytic process"/>
    <property type="evidence" value="ECO:0007669"/>
    <property type="project" value="TreeGrafter"/>
</dbReference>
<dbReference type="PANTHER" id="PTHR46517:SF1">
    <property type="entry name" value="FRUCTOSE-2,6-BISPHOSPHATASE TIGAR"/>
    <property type="match status" value="1"/>
</dbReference>
<proteinExistence type="predicted"/>
<dbReference type="AlphaFoldDB" id="A0AB36TGW7"/>
<dbReference type="GeneID" id="35803311"/>
<dbReference type="GO" id="GO:0005829">
    <property type="term" value="C:cytosol"/>
    <property type="evidence" value="ECO:0007669"/>
    <property type="project" value="TreeGrafter"/>
</dbReference>
<feature type="binding site" evidence="3">
    <location>
        <position position="61"/>
    </location>
    <ligand>
        <name>substrate</name>
    </ligand>
</feature>
<dbReference type="SMART" id="SM00855">
    <property type="entry name" value="PGAM"/>
    <property type="match status" value="1"/>
</dbReference>
<keyword evidence="1" id="KW-0378">Hydrolase</keyword>
<reference evidence="4 5" key="1">
    <citation type="submission" date="2017-09" db="EMBL/GenBank/DDBJ databases">
        <title>Evaluation of Pacific Biosciences Sequencing Technology to Finishing C. thermocellum Genome Sequences.</title>
        <authorList>
            <person name="Brown S."/>
        </authorList>
    </citation>
    <scope>NUCLEOTIDE SEQUENCE [LARGE SCALE GENOMIC DNA]</scope>
    <source>
        <strain evidence="4 5">AD2</strain>
    </source>
</reference>
<evidence type="ECO:0000256" key="1">
    <source>
        <dbReference type="ARBA" id="ARBA00022801"/>
    </source>
</evidence>
<dbReference type="CDD" id="cd07067">
    <property type="entry name" value="HP_PGM_like"/>
    <property type="match status" value="1"/>
</dbReference>
<evidence type="ECO:0000313" key="4">
    <source>
        <dbReference type="EMBL" id="PFH02551.1"/>
    </source>
</evidence>
<comment type="caution">
    <text evidence="4">The sequence shown here is derived from an EMBL/GenBank/DDBJ whole genome shotgun (WGS) entry which is preliminary data.</text>
</comment>
<dbReference type="EMBL" id="PDBW01000001">
    <property type="protein sequence ID" value="PFH02551.1"/>
    <property type="molecule type" value="Genomic_DNA"/>
</dbReference>
<feature type="binding site" evidence="3">
    <location>
        <begin position="11"/>
        <end position="18"/>
    </location>
    <ligand>
        <name>substrate</name>
    </ligand>
</feature>
<dbReference type="InterPro" id="IPR013078">
    <property type="entry name" value="His_Pase_superF_clade-1"/>
</dbReference>
<dbReference type="Gene3D" id="3.40.50.1240">
    <property type="entry name" value="Phosphoglycerate mutase-like"/>
    <property type="match status" value="1"/>
</dbReference>
<dbReference type="Proteomes" id="UP000223596">
    <property type="component" value="Unassembled WGS sequence"/>
</dbReference>
<dbReference type="SUPFAM" id="SSF53254">
    <property type="entry name" value="Phosphoglycerate mutase-like"/>
    <property type="match status" value="1"/>
</dbReference>
<feature type="active site" description="Proton donor/acceptor" evidence="2">
    <location>
        <position position="85"/>
    </location>
</feature>
<dbReference type="InterPro" id="IPR051695">
    <property type="entry name" value="Phosphoglycerate_Mutase"/>
</dbReference>
<dbReference type="GO" id="GO:0043456">
    <property type="term" value="P:regulation of pentose-phosphate shunt"/>
    <property type="evidence" value="ECO:0007669"/>
    <property type="project" value="TreeGrafter"/>
</dbReference>
<name>A0AB36TGW7_ACETH</name>
<gene>
    <name evidence="4" type="ORF">M972_111332</name>
</gene>
<dbReference type="PANTHER" id="PTHR46517">
    <property type="entry name" value="FRUCTOSE-2,6-BISPHOSPHATASE TIGAR"/>
    <property type="match status" value="1"/>
</dbReference>
<dbReference type="Pfam" id="PF00300">
    <property type="entry name" value="His_Phos_1"/>
    <property type="match status" value="1"/>
</dbReference>
<dbReference type="GO" id="GO:0004331">
    <property type="term" value="F:fructose-2,6-bisphosphate 2-phosphatase activity"/>
    <property type="evidence" value="ECO:0007669"/>
    <property type="project" value="TreeGrafter"/>
</dbReference>
<evidence type="ECO:0000256" key="2">
    <source>
        <dbReference type="PIRSR" id="PIRSR613078-1"/>
    </source>
</evidence>
<protein>
    <submittedName>
        <fullName evidence="4">Phosphoglycerate mutase</fullName>
    </submittedName>
</protein>
<feature type="active site" description="Tele-phosphohistidine intermediate" evidence="2">
    <location>
        <position position="12"/>
    </location>
</feature>
<accession>A0AB36TGW7</accession>
<sequence length="233" mass="27633">MAIKTRIIFVRHAEAEGNLNRVFHGWTDSSITERGHLQAQRVAQRLKDVDIDVIYSSSLKRTLQTAQYIADVKNLPIIRTDKLKEINGGDWENREWEELPKLWPEEYDSWENRPHEHKMPGGESMVEFQKRLIDEVKYIIDNNKGKNICIVTHGTAIRSMMCYFKNCDLTEMINIQWYDNTSVTILDYEDGKFNIVLEGDTSHLEKELCTVQNQEWWQEYNKKYEERIKKESM</sequence>
<evidence type="ECO:0000313" key="5">
    <source>
        <dbReference type="Proteomes" id="UP000223596"/>
    </source>
</evidence>
<dbReference type="RefSeq" id="WP_003518624.1">
    <property type="nucleotide sequence ID" value="NZ_CP013828.1"/>
</dbReference>
<organism evidence="4 5">
    <name type="scientific">Acetivibrio thermocellus AD2</name>
    <dbReference type="NCBI Taxonomy" id="1138384"/>
    <lineage>
        <taxon>Bacteria</taxon>
        <taxon>Bacillati</taxon>
        <taxon>Bacillota</taxon>
        <taxon>Clostridia</taxon>
        <taxon>Eubacteriales</taxon>
        <taxon>Oscillospiraceae</taxon>
        <taxon>Acetivibrio</taxon>
    </lineage>
</organism>